<feature type="region of interest" description="Disordered" evidence="2">
    <location>
        <begin position="42"/>
        <end position="90"/>
    </location>
</feature>
<dbReference type="NCBIfam" id="TIGR01760">
    <property type="entry name" value="tape_meas_TP901"/>
    <property type="match status" value="1"/>
</dbReference>
<feature type="transmembrane region" description="Helical" evidence="3">
    <location>
        <begin position="581"/>
        <end position="605"/>
    </location>
</feature>
<feature type="domain" description="Phage tail tape measure protein" evidence="4">
    <location>
        <begin position="240"/>
        <end position="440"/>
    </location>
</feature>
<dbReference type="Pfam" id="PF10145">
    <property type="entry name" value="PhageMin_Tail"/>
    <property type="match status" value="1"/>
</dbReference>
<dbReference type="STRING" id="797277.SAMN05216198_2068"/>
<feature type="transmembrane region" description="Helical" evidence="3">
    <location>
        <begin position="541"/>
        <end position="569"/>
    </location>
</feature>
<keyword evidence="3" id="KW-0812">Transmembrane</keyword>
<keyword evidence="3" id="KW-0472">Membrane</keyword>
<dbReference type="InterPro" id="IPR010090">
    <property type="entry name" value="Phage_tape_meas"/>
</dbReference>
<dbReference type="PANTHER" id="PTHR37813:SF1">
    <property type="entry name" value="FELS-2 PROPHAGE PROTEIN"/>
    <property type="match status" value="1"/>
</dbReference>
<evidence type="ECO:0000256" key="1">
    <source>
        <dbReference type="ARBA" id="ARBA00022612"/>
    </source>
</evidence>
<dbReference type="RefSeq" id="WP_090273224.1">
    <property type="nucleotide sequence ID" value="NZ_LT629748.1"/>
</dbReference>
<dbReference type="PANTHER" id="PTHR37813">
    <property type="entry name" value="FELS-2 PROPHAGE PROTEIN"/>
    <property type="match status" value="1"/>
</dbReference>
<feature type="transmembrane region" description="Helical" evidence="3">
    <location>
        <begin position="617"/>
        <end position="640"/>
    </location>
</feature>
<organism evidence="5 6">
    <name type="scientific">Halopseudomonas litoralis</name>
    <dbReference type="NCBI Taxonomy" id="797277"/>
    <lineage>
        <taxon>Bacteria</taxon>
        <taxon>Pseudomonadati</taxon>
        <taxon>Pseudomonadota</taxon>
        <taxon>Gammaproteobacteria</taxon>
        <taxon>Pseudomonadales</taxon>
        <taxon>Pseudomonadaceae</taxon>
        <taxon>Halopseudomonas</taxon>
    </lineage>
</organism>
<feature type="compositionally biased region" description="Basic and acidic residues" evidence="2">
    <location>
        <begin position="57"/>
        <end position="80"/>
    </location>
</feature>
<dbReference type="EMBL" id="LT629748">
    <property type="protein sequence ID" value="SDS48997.1"/>
    <property type="molecule type" value="Genomic_DNA"/>
</dbReference>
<evidence type="ECO:0000313" key="5">
    <source>
        <dbReference type="EMBL" id="SDS48997.1"/>
    </source>
</evidence>
<reference evidence="6" key="1">
    <citation type="submission" date="2016-10" db="EMBL/GenBank/DDBJ databases">
        <authorList>
            <person name="Varghese N."/>
            <person name="Submissions S."/>
        </authorList>
    </citation>
    <scope>NUCLEOTIDE SEQUENCE [LARGE SCALE GENOMIC DNA]</scope>
    <source>
        <strain evidence="6">2SM5</strain>
    </source>
</reference>
<dbReference type="OrthoDB" id="8019720at2"/>
<sequence>MARDLKLEVVLAAIDKATKPIRGIMDSSGSLAKSLKETRDTLKGLQSQQKDISSFRTLKEASRKSGDELKQQQDKVRELARQMGSTETASKGLRDEFDAAARKARSLKTKHGEHRTSLQKLRDKLRETGVSTSNLGEHERQLKTKINETNTAITNQGTKLKRLTGQHRRYHQELGNLRGSQQFAGSMAGVGMRGMAVGGAGLLGASRMLAPGISYGEQMSELQAVTRLGKDDDQMTMLKDQARALGASTAFSATEVGGGQTFLARAGFTPEAISASMGDILNLALANGTDLARTADIASNISSAFKIDPETEGNITRVADVLSGTAARANVNLESLGDTMKYLGGAEDLNLTLEQAATMAGLMGNIGIQGSQAGTAMRAMMNRLTGPAKKGRDAMESLSLQVADSNGKMRDMPDILRDLNSATKDMGNVQRKALLTDIFGAEAGSGMAELVGQMSDGGLDDLLDQLHKVAGENARMAATRADNIGGDLKGLKSAWEEIGISISDTNEGPLRNLITSLTGVVRGVGEWMQENPELAGTIAKIVGYTLAFVAAMGALTFVLASLIGPLAMIKFAMVTFAGATWAATWPILAVIAAIALLGVAAWMLWRNWDGVVGGLKALWADMVAVAHSAFNALLTFFTGIWSEIKAAFDGGILGVSALIINWSPLGLFYKAFAGVMGYFGVDLPGKFTEFGGMLMSGLVTGIKNGLGAVKNAVTGAGDQAIGWFKDKLGIRSPSRVFAALGDDTMAGLQAGLDRSQDGPLASILKAGKAMAGAGALALGIGGAGQALAVDGRPPLQSGSAPVVVQGDTITIQLTAPAGTDSAELERMINRVMDQRERGKAARIRSALYDNE</sequence>
<keyword evidence="1" id="KW-1188">Viral release from host cell</keyword>
<keyword evidence="6" id="KW-1185">Reference proteome</keyword>
<accession>A0A1H1SLX1</accession>
<evidence type="ECO:0000259" key="4">
    <source>
        <dbReference type="Pfam" id="PF10145"/>
    </source>
</evidence>
<evidence type="ECO:0000256" key="2">
    <source>
        <dbReference type="SAM" id="MobiDB-lite"/>
    </source>
</evidence>
<gene>
    <name evidence="5" type="ORF">SAMN05216198_2068</name>
</gene>
<evidence type="ECO:0000313" key="6">
    <source>
        <dbReference type="Proteomes" id="UP000243426"/>
    </source>
</evidence>
<feature type="compositionally biased region" description="Polar residues" evidence="2">
    <location>
        <begin position="44"/>
        <end position="56"/>
    </location>
</feature>
<dbReference type="AlphaFoldDB" id="A0A1H1SLX1"/>
<evidence type="ECO:0000256" key="3">
    <source>
        <dbReference type="SAM" id="Phobius"/>
    </source>
</evidence>
<name>A0A1H1SLX1_9GAMM</name>
<feature type="transmembrane region" description="Helical" evidence="3">
    <location>
        <begin position="652"/>
        <end position="679"/>
    </location>
</feature>
<proteinExistence type="predicted"/>
<dbReference type="Proteomes" id="UP000243426">
    <property type="component" value="Chromosome I"/>
</dbReference>
<protein>
    <submittedName>
        <fullName evidence="5">Phage tail tape measure protein, TP901 family, core region</fullName>
    </submittedName>
</protein>
<keyword evidence="3" id="KW-1133">Transmembrane helix</keyword>